<organism evidence="2 3">
    <name type="scientific">Bacteroides thetaiotaomicron</name>
    <dbReference type="NCBI Taxonomy" id="818"/>
    <lineage>
        <taxon>Bacteria</taxon>
        <taxon>Pseudomonadati</taxon>
        <taxon>Bacteroidota</taxon>
        <taxon>Bacteroidia</taxon>
        <taxon>Bacteroidales</taxon>
        <taxon>Bacteroidaceae</taxon>
        <taxon>Bacteroides</taxon>
    </lineage>
</organism>
<accession>A0A943DRM9</accession>
<dbReference type="EMBL" id="JAGZEE010000013">
    <property type="protein sequence ID" value="MBS5411044.1"/>
    <property type="molecule type" value="Genomic_DNA"/>
</dbReference>
<dbReference type="GeneID" id="82153550"/>
<comment type="caution">
    <text evidence="2">The sequence shown here is derived from an EMBL/GenBank/DDBJ whole genome shotgun (WGS) entry which is preliminary data.</text>
</comment>
<feature type="domain" description="RES" evidence="1">
    <location>
        <begin position="102"/>
        <end position="239"/>
    </location>
</feature>
<dbReference type="AlphaFoldDB" id="A0A943DRM9"/>
<evidence type="ECO:0000313" key="2">
    <source>
        <dbReference type="EMBL" id="MBS5411044.1"/>
    </source>
</evidence>
<reference evidence="2" key="1">
    <citation type="submission" date="2021-02" db="EMBL/GenBank/DDBJ databases">
        <title>Infant gut strain persistence is associated with maternal origin, phylogeny, and functional potential including surface adhesion and iron acquisition.</title>
        <authorList>
            <person name="Lou Y.C."/>
        </authorList>
    </citation>
    <scope>NUCLEOTIDE SEQUENCE</scope>
    <source>
        <strain evidence="2">L3_082_243G1_dasL3_082_243G1_maxbin2.maxbin.015s ta_sub</strain>
    </source>
</reference>
<name>A0A943DRM9_BACT4</name>
<evidence type="ECO:0000259" key="1">
    <source>
        <dbReference type="SMART" id="SM00953"/>
    </source>
</evidence>
<dbReference type="Proteomes" id="UP000782901">
    <property type="component" value="Unassembled WGS sequence"/>
</dbReference>
<dbReference type="RefSeq" id="WP_016278513.1">
    <property type="nucleotide sequence ID" value="NZ_JADMRY010000001.1"/>
</dbReference>
<dbReference type="Pfam" id="PF08808">
    <property type="entry name" value="RES"/>
    <property type="match status" value="1"/>
</dbReference>
<evidence type="ECO:0000313" key="3">
    <source>
        <dbReference type="Proteomes" id="UP000782901"/>
    </source>
</evidence>
<protein>
    <submittedName>
        <fullName evidence="2">RES family NAD+ phosphorylase</fullName>
    </submittedName>
</protein>
<dbReference type="InterPro" id="IPR014914">
    <property type="entry name" value="RES_dom"/>
</dbReference>
<sequence length="282" mass="33218">MDNRTQLEIETYELWNSFKDEVYHKNRFFITHPLLEILKKYISEHTLNIKINTIYYRARIIDEKALKDHSLKIFCNKNNNHSGYFNESNRFRGLVKEASFIPPNHNFVRDGRANPKFIRYLYMAESPVTAIFEVRPLLTDNINLAEITVKENLTLADLVIDYRIPDRAKSKEQLILSYIQGAFSFPTNNPDDYIPSQIISEYIKSLGYDGIRFSSSLHNDGINLTIYNYKKCEPISSREIKIENIKLDARDKIGSDFDHRLLRIRNNEVEFIDYLGKYKISE</sequence>
<proteinExistence type="predicted"/>
<gene>
    <name evidence="2" type="ORF">KHY35_10060</name>
</gene>
<dbReference type="SMART" id="SM00953">
    <property type="entry name" value="RES"/>
    <property type="match status" value="1"/>
</dbReference>